<organism evidence="5 6">
    <name type="scientific">Monilinia vaccinii-corymbosi</name>
    <dbReference type="NCBI Taxonomy" id="61207"/>
    <lineage>
        <taxon>Eukaryota</taxon>
        <taxon>Fungi</taxon>
        <taxon>Dikarya</taxon>
        <taxon>Ascomycota</taxon>
        <taxon>Pezizomycotina</taxon>
        <taxon>Leotiomycetes</taxon>
        <taxon>Helotiales</taxon>
        <taxon>Sclerotiniaceae</taxon>
        <taxon>Monilinia</taxon>
    </lineage>
</organism>
<dbReference type="InterPro" id="IPR050272">
    <property type="entry name" value="Isochorismatase-like_hydrls"/>
</dbReference>
<feature type="compositionally biased region" description="Polar residues" evidence="3">
    <location>
        <begin position="413"/>
        <end position="443"/>
    </location>
</feature>
<feature type="domain" description="Isochorismatase-like" evidence="4">
    <location>
        <begin position="180"/>
        <end position="372"/>
    </location>
</feature>
<dbReference type="Proteomes" id="UP000672032">
    <property type="component" value="Chromosome 2"/>
</dbReference>
<evidence type="ECO:0000259" key="4">
    <source>
        <dbReference type="Pfam" id="PF00857"/>
    </source>
</evidence>
<dbReference type="AlphaFoldDB" id="A0A8A3P905"/>
<dbReference type="SUPFAM" id="SSF52499">
    <property type="entry name" value="Isochorismatase-like hydrolases"/>
    <property type="match status" value="1"/>
</dbReference>
<comment type="similarity">
    <text evidence="1">Belongs to the isochorismatase family.</text>
</comment>
<dbReference type="OrthoDB" id="167809at2759"/>
<name>A0A8A3P905_9HELO</name>
<feature type="compositionally biased region" description="Basic and acidic residues" evidence="3">
    <location>
        <begin position="465"/>
        <end position="479"/>
    </location>
</feature>
<dbReference type="EMBL" id="CP063406">
    <property type="protein sequence ID" value="QSZ31508.1"/>
    <property type="molecule type" value="Genomic_DNA"/>
</dbReference>
<evidence type="ECO:0000313" key="5">
    <source>
        <dbReference type="EMBL" id="QSZ31508.1"/>
    </source>
</evidence>
<evidence type="ECO:0000256" key="2">
    <source>
        <dbReference type="ARBA" id="ARBA00022801"/>
    </source>
</evidence>
<dbReference type="Gene3D" id="3.40.50.850">
    <property type="entry name" value="Isochorismatase-like"/>
    <property type="match status" value="1"/>
</dbReference>
<evidence type="ECO:0000313" key="6">
    <source>
        <dbReference type="Proteomes" id="UP000672032"/>
    </source>
</evidence>
<proteinExistence type="inferred from homology"/>
<dbReference type="CDD" id="cd00431">
    <property type="entry name" value="cysteine_hydrolases"/>
    <property type="match status" value="1"/>
</dbReference>
<dbReference type="InterPro" id="IPR000868">
    <property type="entry name" value="Isochorismatase-like_dom"/>
</dbReference>
<dbReference type="Pfam" id="PF00857">
    <property type="entry name" value="Isochorismatase"/>
    <property type="match status" value="1"/>
</dbReference>
<keyword evidence="2" id="KW-0378">Hydrolase</keyword>
<reference evidence="5" key="1">
    <citation type="submission" date="2020-10" db="EMBL/GenBank/DDBJ databases">
        <title>Genome Sequence of Monilinia vaccinii-corymbosi Sheds Light on Mummy Berry Disease Infection of Blueberry and Mating Type.</title>
        <authorList>
            <person name="Yow A.G."/>
            <person name="Zhang Y."/>
            <person name="Bansal K."/>
            <person name="Eacker S.M."/>
            <person name="Sullivan S."/>
            <person name="Liachko I."/>
            <person name="Cubeta M.A."/>
            <person name="Rollins J.A."/>
            <person name="Ashrafi H."/>
        </authorList>
    </citation>
    <scope>NUCLEOTIDE SEQUENCE</scope>
    <source>
        <strain evidence="5">RL-1</strain>
    </source>
</reference>
<keyword evidence="6" id="KW-1185">Reference proteome</keyword>
<evidence type="ECO:0000256" key="3">
    <source>
        <dbReference type="SAM" id="MobiDB-lite"/>
    </source>
</evidence>
<sequence length="545" mass="60291">MEGSNGPSVYQQICFSSINIGTNAADSPTIVPIVETHQILSKVHTNGDLSVASDKIYDEIDELKFKIKTRAASEVIITETKSTKSRRSSFLSKLLNFHRNPQPPPPRSISISNHYQALEHPSEKDRVSSTTPPKPMDYTMDHDDDDENSLFVPDNRKLAGQFHARPYNWPHDSTLDPATTALVIIDMQKDFASDKGYLAKQGIDNRPILNIVPKIRKILDVCRASGFPIYHTREGHRPDLSTLSSREKFRSRNNKSELGIGDMGPLGRLLIRGEEGHGIIDELTPLENEPVIDKPGRSAFQHTEFRLMLNIKGIKNLIICGVTTDVCVTSTMREANDNNFDCVLVEDACAAGVNAYHKSAVDSITEEGGIFGAVTTFRDVLEQLGTNTDQILSQDIIKSEKYSKSIGDASIDNLKSSSANPTQTDQPSSISPTSVRNNQNIESMRSVRLENRPPPRVGDYIDDGTQPRERRTSGKRGREASASTYLLLPSVAQPVIPGNNVEMTKRISLNDISDDDDDDDDDGDMPLVLGGKIVRMPKYDSFPSD</sequence>
<dbReference type="PANTHER" id="PTHR43540:SF9">
    <property type="entry name" value="FAMILY HYDROLASE, PUTATIVE (AFU_ORTHOLOGUE AFUA_2G08700)-RELATED"/>
    <property type="match status" value="1"/>
</dbReference>
<feature type="region of interest" description="Disordered" evidence="3">
    <location>
        <begin position="413"/>
        <end position="482"/>
    </location>
</feature>
<protein>
    <recommendedName>
        <fullName evidence="4">Isochorismatase-like domain-containing protein</fullName>
    </recommendedName>
</protein>
<dbReference type="InterPro" id="IPR036380">
    <property type="entry name" value="Isochorismatase-like_sf"/>
</dbReference>
<dbReference type="GO" id="GO:0016787">
    <property type="term" value="F:hydrolase activity"/>
    <property type="evidence" value="ECO:0007669"/>
    <property type="project" value="UniProtKB-KW"/>
</dbReference>
<evidence type="ECO:0000256" key="1">
    <source>
        <dbReference type="ARBA" id="ARBA00006336"/>
    </source>
</evidence>
<gene>
    <name evidence="5" type="ORF">DSL72_001075</name>
</gene>
<dbReference type="PANTHER" id="PTHR43540">
    <property type="entry name" value="PEROXYUREIDOACRYLATE/UREIDOACRYLATE AMIDOHYDROLASE-RELATED"/>
    <property type="match status" value="1"/>
</dbReference>
<accession>A0A8A3P905</accession>